<dbReference type="Pfam" id="PF01346">
    <property type="entry name" value="FKBP_N"/>
    <property type="match status" value="1"/>
</dbReference>
<evidence type="ECO:0000313" key="9">
    <source>
        <dbReference type="Proteomes" id="UP000216021"/>
    </source>
</evidence>
<keyword evidence="9" id="KW-1185">Reference proteome</keyword>
<gene>
    <name evidence="8" type="ORF">BMI79_14765</name>
</gene>
<reference evidence="8 9" key="1">
    <citation type="submission" date="2016-11" db="EMBL/GenBank/DDBJ databases">
        <title>Rahnella oryzae sp. nov., isolated from rice root.</title>
        <authorList>
            <person name="Zhang X.-X."/>
            <person name="Zhang J."/>
        </authorList>
    </citation>
    <scope>NUCLEOTIDE SEQUENCE [LARGE SCALE GENOMIC DNA]</scope>
    <source>
        <strain evidence="8 9">J11-6</strain>
    </source>
</reference>
<dbReference type="PROSITE" id="PS50059">
    <property type="entry name" value="FKBP_PPIASE"/>
    <property type="match status" value="1"/>
</dbReference>
<dbReference type="SUPFAM" id="SSF54534">
    <property type="entry name" value="FKBP-like"/>
    <property type="match status" value="1"/>
</dbReference>
<dbReference type="InterPro" id="IPR046357">
    <property type="entry name" value="PPIase_dom_sf"/>
</dbReference>
<feature type="region of interest" description="Disordered" evidence="5">
    <location>
        <begin position="66"/>
        <end position="119"/>
    </location>
</feature>
<feature type="compositionally biased region" description="Low complexity" evidence="5">
    <location>
        <begin position="78"/>
        <end position="90"/>
    </location>
</feature>
<comment type="caution">
    <text evidence="8">The sequence shown here is derived from an EMBL/GenBank/DDBJ whole genome shotgun (WGS) entry which is preliminary data.</text>
</comment>
<dbReference type="Pfam" id="PF00254">
    <property type="entry name" value="FKBP_C"/>
    <property type="match status" value="1"/>
</dbReference>
<feature type="chain" id="PRO_5012752026" description="peptidylprolyl isomerase" evidence="6">
    <location>
        <begin position="25"/>
        <end position="321"/>
    </location>
</feature>
<evidence type="ECO:0000256" key="4">
    <source>
        <dbReference type="PROSITE-ProRule" id="PRU00277"/>
    </source>
</evidence>
<evidence type="ECO:0000256" key="2">
    <source>
        <dbReference type="ARBA" id="ARBA00013194"/>
    </source>
</evidence>
<evidence type="ECO:0000256" key="3">
    <source>
        <dbReference type="ARBA" id="ARBA00023110"/>
    </source>
</evidence>
<dbReference type="InterPro" id="IPR036944">
    <property type="entry name" value="PPIase_FKBP_N_sf"/>
</dbReference>
<comment type="catalytic activity">
    <reaction evidence="1 4">
        <text>[protein]-peptidylproline (omega=180) = [protein]-peptidylproline (omega=0)</text>
        <dbReference type="Rhea" id="RHEA:16237"/>
        <dbReference type="Rhea" id="RHEA-COMP:10747"/>
        <dbReference type="Rhea" id="RHEA-COMP:10748"/>
        <dbReference type="ChEBI" id="CHEBI:83833"/>
        <dbReference type="ChEBI" id="CHEBI:83834"/>
        <dbReference type="EC" id="5.2.1.8"/>
    </reaction>
</comment>
<keyword evidence="4" id="KW-0413">Isomerase</keyword>
<accession>A0A1S8CGU7</accession>
<evidence type="ECO:0000259" key="7">
    <source>
        <dbReference type="PROSITE" id="PS50059"/>
    </source>
</evidence>
<dbReference type="Gene3D" id="1.10.287.460">
    <property type="entry name" value="Peptidyl-prolyl cis-trans isomerase, FKBP-type, N-terminal domain"/>
    <property type="match status" value="1"/>
</dbReference>
<dbReference type="EMBL" id="MOXD01000008">
    <property type="protein sequence ID" value="OMQ21346.1"/>
    <property type="molecule type" value="Genomic_DNA"/>
</dbReference>
<dbReference type="EC" id="5.2.1.8" evidence="2 4"/>
<proteinExistence type="predicted"/>
<dbReference type="GO" id="GO:0003755">
    <property type="term" value="F:peptidyl-prolyl cis-trans isomerase activity"/>
    <property type="evidence" value="ECO:0007669"/>
    <property type="project" value="UniProtKB-KW"/>
</dbReference>
<dbReference type="Gene3D" id="3.10.50.40">
    <property type="match status" value="1"/>
</dbReference>
<dbReference type="InterPro" id="IPR001179">
    <property type="entry name" value="PPIase_FKBP_dom"/>
</dbReference>
<dbReference type="GO" id="GO:0006457">
    <property type="term" value="P:protein folding"/>
    <property type="evidence" value="ECO:0007669"/>
    <property type="project" value="InterPro"/>
</dbReference>
<evidence type="ECO:0000313" key="8">
    <source>
        <dbReference type="EMBL" id="OMQ21346.1"/>
    </source>
</evidence>
<evidence type="ECO:0000256" key="5">
    <source>
        <dbReference type="SAM" id="MobiDB-lite"/>
    </source>
</evidence>
<sequence length="321" mass="34898">MSFIFSFKKVYLFSLLALPGYVSATSEGEPVTTAQTSALSILAIPPIMMPPSRIIDVAVPEKKRAADTLAEPTQAVNTPVAEPAPTALLAPPLPTEPPTEQKTENKAESPTPALQLDSEEQKRAYATGVALANYIDSQLAQQKELHITLSKDILLAGLSDAFNHQSKMSEQDVNDTLRVLDEQIKVLMQDRKNKMVAADKAWLEAFAKQEGVKKTKQGLFYFVKNKGTGAPLKDTDTVEVNYKGTLIDGTVVDGPKIDNAFEIFRVANMPPILRDSVKLIRDGGEVQVVIPPSAVNVSPDVAKPEAVVIYTISIHSVNKQH</sequence>
<keyword evidence="3 4" id="KW-0697">Rotamase</keyword>
<evidence type="ECO:0000256" key="1">
    <source>
        <dbReference type="ARBA" id="ARBA00000971"/>
    </source>
</evidence>
<feature type="signal peptide" evidence="6">
    <location>
        <begin position="1"/>
        <end position="24"/>
    </location>
</feature>
<organism evidence="8 9">
    <name type="scientific">Serratia oryzae</name>
    <dbReference type="NCBI Taxonomy" id="2034155"/>
    <lineage>
        <taxon>Bacteria</taxon>
        <taxon>Pseudomonadati</taxon>
        <taxon>Pseudomonadota</taxon>
        <taxon>Gammaproteobacteria</taxon>
        <taxon>Enterobacterales</taxon>
        <taxon>Yersiniaceae</taxon>
        <taxon>Serratia</taxon>
    </lineage>
</organism>
<keyword evidence="6" id="KW-0732">Signal</keyword>
<dbReference type="AlphaFoldDB" id="A0A1S8CGU7"/>
<name>A0A1S8CGU7_9GAMM</name>
<dbReference type="InterPro" id="IPR000774">
    <property type="entry name" value="PPIase_FKBP_N"/>
</dbReference>
<dbReference type="Proteomes" id="UP000216021">
    <property type="component" value="Unassembled WGS sequence"/>
</dbReference>
<evidence type="ECO:0000256" key="6">
    <source>
        <dbReference type="SAM" id="SignalP"/>
    </source>
</evidence>
<protein>
    <recommendedName>
        <fullName evidence="2 4">peptidylprolyl isomerase</fullName>
        <ecNumber evidence="2 4">5.2.1.8</ecNumber>
    </recommendedName>
</protein>
<feature type="domain" description="PPIase FKBP-type" evidence="7">
    <location>
        <begin position="235"/>
        <end position="318"/>
    </location>
</feature>
<dbReference type="STRING" id="2034155.BMI79_14765"/>